<evidence type="ECO:0000256" key="8">
    <source>
        <dbReference type="ARBA" id="ARBA00038868"/>
    </source>
</evidence>
<dbReference type="GO" id="GO:0006508">
    <property type="term" value="P:proteolysis"/>
    <property type="evidence" value="ECO:0007669"/>
    <property type="project" value="UniProtKB-KW"/>
</dbReference>
<dbReference type="GO" id="GO:0004252">
    <property type="term" value="F:serine-type endopeptidase activity"/>
    <property type="evidence" value="ECO:0007669"/>
    <property type="project" value="UniProtKB-EC"/>
</dbReference>
<dbReference type="SUPFAM" id="SSF50494">
    <property type="entry name" value="Trypsin-like serine proteases"/>
    <property type="match status" value="1"/>
</dbReference>
<evidence type="ECO:0000256" key="3">
    <source>
        <dbReference type="ARBA" id="ARBA00022801"/>
    </source>
</evidence>
<dbReference type="PANTHER" id="PTHR24271:SF90">
    <property type="entry name" value="PEPTIDASE S1 DOMAIN-CONTAINING PROTEIN"/>
    <property type="match status" value="1"/>
</dbReference>
<dbReference type="Ensembl" id="ENSECRT00000029773.1">
    <property type="protein sequence ID" value="ENSECRP00000029157.1"/>
    <property type="gene ID" value="ENSECRG00000019690.1"/>
</dbReference>
<keyword evidence="2 9" id="KW-0645">Protease</keyword>
<evidence type="ECO:0000256" key="7">
    <source>
        <dbReference type="ARBA" id="ARBA00036320"/>
    </source>
</evidence>
<organism evidence="11 12">
    <name type="scientific">Erpetoichthys calabaricus</name>
    <name type="common">Rope fish</name>
    <name type="synonym">Calamoichthys calabaricus</name>
    <dbReference type="NCBI Taxonomy" id="27687"/>
    <lineage>
        <taxon>Eukaryota</taxon>
        <taxon>Metazoa</taxon>
        <taxon>Chordata</taxon>
        <taxon>Craniata</taxon>
        <taxon>Vertebrata</taxon>
        <taxon>Euteleostomi</taxon>
        <taxon>Actinopterygii</taxon>
        <taxon>Polypteriformes</taxon>
        <taxon>Polypteridae</taxon>
        <taxon>Erpetoichthys</taxon>
    </lineage>
</organism>
<dbReference type="SMART" id="SM00020">
    <property type="entry name" value="Tryp_SPc"/>
    <property type="match status" value="1"/>
</dbReference>
<dbReference type="Gene3D" id="2.40.10.10">
    <property type="entry name" value="Trypsin-like serine proteases"/>
    <property type="match status" value="1"/>
</dbReference>
<sequence length="241" mass="26822">IVLLLLMTEPSYLLLLRTAIIHGDEAKPHSRPYMAALYVGEEKRFICGGFLVKPRYILTAAHCNLGRITAHLGVHNRTKKERTLQVIPVKEIIPHEQFNTRINANDIMLLKLQRKARVTRAVNTISILKSGASIRKDAPCFVAGWGHIGSRGPSSDVLREVEVKISQTCKTRTQICAKGTGLKGACHGDSGGPLVCLDRRHIPRAVGILSYGADNCEDPRFSNIYTNVSAYWDWIQKKIKS</sequence>
<reference evidence="11" key="2">
    <citation type="submission" date="2025-08" db="UniProtKB">
        <authorList>
            <consortium name="Ensembl"/>
        </authorList>
    </citation>
    <scope>IDENTIFICATION</scope>
</reference>
<dbReference type="PROSITE" id="PS00134">
    <property type="entry name" value="TRYPSIN_HIS"/>
    <property type="match status" value="1"/>
</dbReference>
<dbReference type="FunFam" id="2.40.10.10:FF:000005">
    <property type="entry name" value="Serine protease 37"/>
    <property type="match status" value="1"/>
</dbReference>
<protein>
    <recommendedName>
        <fullName evidence="8">trypsin</fullName>
        <ecNumber evidence="8">3.4.21.4</ecNumber>
    </recommendedName>
</protein>
<dbReference type="EC" id="3.4.21.4" evidence="8"/>
<proteinExistence type="predicted"/>
<keyword evidence="12" id="KW-1185">Reference proteome</keyword>
<evidence type="ECO:0000256" key="1">
    <source>
        <dbReference type="ARBA" id="ARBA00004239"/>
    </source>
</evidence>
<evidence type="ECO:0000256" key="9">
    <source>
        <dbReference type="RuleBase" id="RU363034"/>
    </source>
</evidence>
<dbReference type="GeneTree" id="ENSGT01030000234551"/>
<reference evidence="11" key="3">
    <citation type="submission" date="2025-09" db="UniProtKB">
        <authorList>
            <consortium name="Ensembl"/>
        </authorList>
    </citation>
    <scope>IDENTIFICATION</scope>
</reference>
<name>A0A8C4TGW4_ERPCA</name>
<dbReference type="InterPro" id="IPR043504">
    <property type="entry name" value="Peptidase_S1_PA_chymotrypsin"/>
</dbReference>
<evidence type="ECO:0000256" key="5">
    <source>
        <dbReference type="ARBA" id="ARBA00023145"/>
    </source>
</evidence>
<evidence type="ECO:0000259" key="10">
    <source>
        <dbReference type="PROSITE" id="PS50240"/>
    </source>
</evidence>
<keyword evidence="5" id="KW-0865">Zymogen</keyword>
<dbReference type="InterPro" id="IPR001254">
    <property type="entry name" value="Trypsin_dom"/>
</dbReference>
<dbReference type="Proteomes" id="UP000694620">
    <property type="component" value="Chromosome 12"/>
</dbReference>
<dbReference type="CDD" id="cd00190">
    <property type="entry name" value="Tryp_SPc"/>
    <property type="match status" value="1"/>
</dbReference>
<dbReference type="Pfam" id="PF00089">
    <property type="entry name" value="Trypsin"/>
    <property type="match status" value="1"/>
</dbReference>
<keyword evidence="6" id="KW-1015">Disulfide bond</keyword>
<keyword evidence="3 9" id="KW-0378">Hydrolase</keyword>
<gene>
    <name evidence="11" type="primary">LOC114662718</name>
</gene>
<evidence type="ECO:0000256" key="2">
    <source>
        <dbReference type="ARBA" id="ARBA00022670"/>
    </source>
</evidence>
<dbReference type="InterPro" id="IPR009003">
    <property type="entry name" value="Peptidase_S1_PA"/>
</dbReference>
<feature type="domain" description="Peptidase S1" evidence="10">
    <location>
        <begin position="20"/>
        <end position="240"/>
    </location>
</feature>
<dbReference type="PROSITE" id="PS50240">
    <property type="entry name" value="TRYPSIN_DOM"/>
    <property type="match status" value="1"/>
</dbReference>
<dbReference type="PANTHER" id="PTHR24271">
    <property type="entry name" value="KALLIKREIN-RELATED"/>
    <property type="match status" value="1"/>
</dbReference>
<dbReference type="InterPro" id="IPR001314">
    <property type="entry name" value="Peptidase_S1A"/>
</dbReference>
<comment type="catalytic activity">
    <reaction evidence="7">
        <text>Preferential cleavage: Arg-|-Xaa, Lys-|-Xaa.</text>
        <dbReference type="EC" id="3.4.21.4"/>
    </reaction>
</comment>
<dbReference type="PRINTS" id="PR00722">
    <property type="entry name" value="CHYMOTRYPSIN"/>
</dbReference>
<dbReference type="InterPro" id="IPR018114">
    <property type="entry name" value="TRYPSIN_HIS"/>
</dbReference>
<evidence type="ECO:0000256" key="6">
    <source>
        <dbReference type="ARBA" id="ARBA00023157"/>
    </source>
</evidence>
<keyword evidence="4 9" id="KW-0720">Serine protease</keyword>
<accession>A0A8C4TGW4</accession>
<dbReference type="InterPro" id="IPR033116">
    <property type="entry name" value="TRYPSIN_SER"/>
</dbReference>
<evidence type="ECO:0000313" key="11">
    <source>
        <dbReference type="Ensembl" id="ENSECRP00000029157.1"/>
    </source>
</evidence>
<dbReference type="AlphaFoldDB" id="A0A8C4TGW4"/>
<evidence type="ECO:0000313" key="12">
    <source>
        <dbReference type="Proteomes" id="UP000694620"/>
    </source>
</evidence>
<dbReference type="GO" id="GO:0005576">
    <property type="term" value="C:extracellular region"/>
    <property type="evidence" value="ECO:0007669"/>
    <property type="project" value="UniProtKB-SubCell"/>
</dbReference>
<comment type="subcellular location">
    <subcellularLocation>
        <location evidence="1">Secreted</location>
        <location evidence="1">Extracellular space</location>
    </subcellularLocation>
</comment>
<dbReference type="PROSITE" id="PS00135">
    <property type="entry name" value="TRYPSIN_SER"/>
    <property type="match status" value="1"/>
</dbReference>
<evidence type="ECO:0000256" key="4">
    <source>
        <dbReference type="ARBA" id="ARBA00022825"/>
    </source>
</evidence>
<reference evidence="11" key="1">
    <citation type="submission" date="2021-06" db="EMBL/GenBank/DDBJ databases">
        <authorList>
            <consortium name="Wellcome Sanger Institute Data Sharing"/>
        </authorList>
    </citation>
    <scope>NUCLEOTIDE SEQUENCE [LARGE SCALE GENOMIC DNA]</scope>
</reference>